<evidence type="ECO:0000256" key="1">
    <source>
        <dbReference type="ARBA" id="ARBA00022723"/>
    </source>
</evidence>
<evidence type="ECO:0000256" key="2">
    <source>
        <dbReference type="ARBA" id="ARBA00022741"/>
    </source>
</evidence>
<dbReference type="GO" id="GO:0008270">
    <property type="term" value="F:zinc ion binding"/>
    <property type="evidence" value="ECO:0007669"/>
    <property type="project" value="UniProtKB-KW"/>
</dbReference>
<feature type="binding site" evidence="11">
    <location>
        <begin position="96"/>
        <end position="103"/>
    </location>
    <ligand>
        <name>ATP</name>
        <dbReference type="ChEBI" id="CHEBI:30616"/>
    </ligand>
</feature>
<keyword evidence="2 11" id="KW-0547">Nucleotide-binding</keyword>
<evidence type="ECO:0000256" key="9">
    <source>
        <dbReference type="ARBA" id="ARBA00023125"/>
    </source>
</evidence>
<dbReference type="InterPro" id="IPR003593">
    <property type="entry name" value="AAA+_ATPase"/>
</dbReference>
<dbReference type="InterPro" id="IPR004504">
    <property type="entry name" value="DNA_repair_RadA"/>
</dbReference>
<dbReference type="OrthoDB" id="9803906at2"/>
<keyword evidence="9 11" id="KW-0238">DNA-binding</keyword>
<proteinExistence type="inferred from homology"/>
<keyword evidence="10 11" id="KW-0234">DNA repair</keyword>
<dbReference type="EMBL" id="FMUN01000001">
    <property type="protein sequence ID" value="SCX85607.1"/>
    <property type="molecule type" value="Genomic_DNA"/>
</dbReference>
<dbReference type="InterPro" id="IPR027417">
    <property type="entry name" value="P-loop_NTPase"/>
</dbReference>
<evidence type="ECO:0000256" key="3">
    <source>
        <dbReference type="ARBA" id="ARBA00022763"/>
    </source>
</evidence>
<dbReference type="RefSeq" id="WP_054966191.1">
    <property type="nucleotide sequence ID" value="NZ_FMUN01000001.1"/>
</dbReference>
<evidence type="ECO:0000256" key="4">
    <source>
        <dbReference type="ARBA" id="ARBA00022771"/>
    </source>
</evidence>
<dbReference type="PROSITE" id="PS50162">
    <property type="entry name" value="RECA_2"/>
    <property type="match status" value="1"/>
</dbReference>
<gene>
    <name evidence="11" type="primary">radA</name>
    <name evidence="16" type="ORF">SAMN05661077_0692</name>
</gene>
<dbReference type="AlphaFoldDB" id="A0A0P9CU35"/>
<dbReference type="SUPFAM" id="SSF54211">
    <property type="entry name" value="Ribosomal protein S5 domain 2-like"/>
    <property type="match status" value="1"/>
</dbReference>
<keyword evidence="17" id="KW-1185">Reference proteome</keyword>
<dbReference type="NCBIfam" id="TIGR00416">
    <property type="entry name" value="sms"/>
    <property type="match status" value="1"/>
</dbReference>
<evidence type="ECO:0000256" key="14">
    <source>
        <dbReference type="SAM" id="MobiDB-lite"/>
    </source>
</evidence>
<dbReference type="SUPFAM" id="SSF52540">
    <property type="entry name" value="P-loop containing nucleoside triphosphate hydrolases"/>
    <property type="match status" value="1"/>
</dbReference>
<dbReference type="PATRIC" id="fig|381306.5.peg.361"/>
<evidence type="ECO:0000256" key="7">
    <source>
        <dbReference type="ARBA" id="ARBA00022840"/>
    </source>
</evidence>
<dbReference type="Proteomes" id="UP000183104">
    <property type="component" value="Unassembled WGS sequence"/>
</dbReference>
<dbReference type="GO" id="GO:0000725">
    <property type="term" value="P:recombinational repair"/>
    <property type="evidence" value="ECO:0007669"/>
    <property type="project" value="UniProtKB-UniRule"/>
</dbReference>
<feature type="region of interest" description="Lon-protease-like" evidence="11">
    <location>
        <begin position="351"/>
        <end position="454"/>
    </location>
</feature>
<evidence type="ECO:0000256" key="8">
    <source>
        <dbReference type="ARBA" id="ARBA00023016"/>
    </source>
</evidence>
<protein>
    <recommendedName>
        <fullName evidence="11 12">DNA repair protein RadA</fullName>
    </recommendedName>
</protein>
<evidence type="ECO:0000256" key="10">
    <source>
        <dbReference type="ARBA" id="ARBA00023204"/>
    </source>
</evidence>
<feature type="short sequence motif" description="RadA KNRFG motif" evidence="11">
    <location>
        <begin position="252"/>
        <end position="256"/>
    </location>
</feature>
<dbReference type="InterPro" id="IPR020588">
    <property type="entry name" value="RecA_ATP-bd"/>
</dbReference>
<dbReference type="STRING" id="381306.AN478_08565"/>
<name>A0A0P9CU35_9GAMM</name>
<evidence type="ECO:0000259" key="15">
    <source>
        <dbReference type="PROSITE" id="PS50162"/>
    </source>
</evidence>
<comment type="function">
    <text evidence="11">Plays a role in repairing double-strand DNA breaks, probably involving stabilizing or processing branched DNA or blocked replication forks.</text>
</comment>
<evidence type="ECO:0000256" key="13">
    <source>
        <dbReference type="RuleBase" id="RU003555"/>
    </source>
</evidence>
<accession>A0A0P9CU35</accession>
<dbReference type="GO" id="GO:0005524">
    <property type="term" value="F:ATP binding"/>
    <property type="evidence" value="ECO:0007669"/>
    <property type="project" value="UniProtKB-UniRule"/>
</dbReference>
<keyword evidence="1 11" id="KW-0479">Metal-binding</keyword>
<dbReference type="PANTHER" id="PTHR32472">
    <property type="entry name" value="DNA REPAIR PROTEIN RADA"/>
    <property type="match status" value="1"/>
</dbReference>
<evidence type="ECO:0000313" key="17">
    <source>
        <dbReference type="Proteomes" id="UP000183104"/>
    </source>
</evidence>
<keyword evidence="7 11" id="KW-0067">ATP-binding</keyword>
<dbReference type="FunFam" id="3.40.50.300:FF:000050">
    <property type="entry name" value="DNA repair protein RadA"/>
    <property type="match status" value="1"/>
</dbReference>
<evidence type="ECO:0000256" key="5">
    <source>
        <dbReference type="ARBA" id="ARBA00022801"/>
    </source>
</evidence>
<feature type="domain" description="RecA family profile 1" evidence="15">
    <location>
        <begin position="67"/>
        <end position="215"/>
    </location>
</feature>
<dbReference type="Gene3D" id="3.40.50.300">
    <property type="entry name" value="P-loop containing nucleotide triphosphate hydrolases"/>
    <property type="match status" value="1"/>
</dbReference>
<evidence type="ECO:0000256" key="12">
    <source>
        <dbReference type="NCBIfam" id="TIGR00416"/>
    </source>
</evidence>
<keyword evidence="3 11" id="KW-0227">DNA damage</keyword>
<keyword evidence="5" id="KW-0378">Hydrolase</keyword>
<dbReference type="PANTHER" id="PTHR32472:SF10">
    <property type="entry name" value="DNA REPAIR PROTEIN RADA-LIKE PROTEIN"/>
    <property type="match status" value="1"/>
</dbReference>
<sequence length="454" mass="47795">MAKRPKTVFACTECGAQHSKWFGQCPDCGAWDALTEEAPTPQEAEKPLGSGLHGGRPTPLPEVQPGGEARLPTGIGELDRALGGGLVPGAVVLIGGEPGVGKSTLQLQTAARLASERRVLYVTGEESSAQVAQRADRLGVQDSPLQLLAETDLDTILGRLQEHQADLAIVDSVQTVADGSLQSAPGSVAQVRECAARLVRYAKQTGTVLCLVGHVTKEGALAGPRVLEHMVDTVLYFEGEQGGQYRLVRAIKNRFGSVNELGVFRMTGGGLEAVTNPSALFLSEHQEPVPGAAVVASQEGTRPLLVELQALVAESPLSQPRRVAIGVERDRLSLLLAVLYRHAGVALFDQDVFINVVGGVDLSEPAADLAVAASLVSSLRSRALPERTIILGEVGLAGEVRAVGRIEDRLKEAAKLGFQRAVIPAASADGLDNPGLTLHPVRRIEQALEALLDS</sequence>
<dbReference type="InterPro" id="IPR014721">
    <property type="entry name" value="Ribsml_uS5_D2-typ_fold_subgr"/>
</dbReference>
<dbReference type="GO" id="GO:0005829">
    <property type="term" value="C:cytosol"/>
    <property type="evidence" value="ECO:0007669"/>
    <property type="project" value="TreeGrafter"/>
</dbReference>
<dbReference type="GO" id="GO:0016787">
    <property type="term" value="F:hydrolase activity"/>
    <property type="evidence" value="ECO:0007669"/>
    <property type="project" value="UniProtKB-KW"/>
</dbReference>
<comment type="function">
    <text evidence="13">DNA-dependent ATPase involved in processing of recombination intermediates, plays a role in repairing DNA breaks. Stimulates the branch migration of RecA-mediated strand transfer reactions, allowing the 3' invading strand to extend heteroduplex DNA faster. Binds ssDNA in the presence of ADP but not other nucleotides, has ATPase activity that is stimulated by ssDNA and various branched DNA structures, but inhibited by SSB. Does not have RecA's homology-searching function.</text>
</comment>
<feature type="region of interest" description="Disordered" evidence="14">
    <location>
        <begin position="37"/>
        <end position="74"/>
    </location>
</feature>
<evidence type="ECO:0000313" key="16">
    <source>
        <dbReference type="EMBL" id="SCX85607.1"/>
    </source>
</evidence>
<dbReference type="InterPro" id="IPR020568">
    <property type="entry name" value="Ribosomal_Su5_D2-typ_SF"/>
</dbReference>
<keyword evidence="8 11" id="KW-0346">Stress response</keyword>
<reference evidence="17" key="1">
    <citation type="submission" date="2016-10" db="EMBL/GenBank/DDBJ databases">
        <authorList>
            <person name="Varghese N."/>
        </authorList>
    </citation>
    <scope>NUCLEOTIDE SEQUENCE [LARGE SCALE GENOMIC DNA]</scope>
    <source>
        <strain evidence="17">HL 19</strain>
    </source>
</reference>
<dbReference type="Pfam" id="PF13541">
    <property type="entry name" value="ChlI"/>
    <property type="match status" value="1"/>
</dbReference>
<dbReference type="Pfam" id="PF13481">
    <property type="entry name" value="AAA_25"/>
    <property type="match status" value="1"/>
</dbReference>
<comment type="domain">
    <text evidence="11">The middle region has homology to RecA with ATPase motifs including the RadA KNRFG motif, while the C-terminus is homologous to Lon protease.</text>
</comment>
<dbReference type="Gene3D" id="3.30.230.10">
    <property type="match status" value="1"/>
</dbReference>
<dbReference type="GO" id="GO:0003684">
    <property type="term" value="F:damaged DNA binding"/>
    <property type="evidence" value="ECO:0007669"/>
    <property type="project" value="InterPro"/>
</dbReference>
<evidence type="ECO:0000256" key="6">
    <source>
        <dbReference type="ARBA" id="ARBA00022833"/>
    </source>
</evidence>
<dbReference type="GO" id="GO:0140664">
    <property type="term" value="F:ATP-dependent DNA damage sensor activity"/>
    <property type="evidence" value="ECO:0007669"/>
    <property type="project" value="InterPro"/>
</dbReference>
<dbReference type="InterPro" id="IPR041166">
    <property type="entry name" value="Rubredoxin_2"/>
</dbReference>
<dbReference type="SMART" id="SM00382">
    <property type="entry name" value="AAA"/>
    <property type="match status" value="1"/>
</dbReference>
<keyword evidence="6 13" id="KW-0862">Zinc</keyword>
<dbReference type="HAMAP" id="MF_01498">
    <property type="entry name" value="RadA_bact"/>
    <property type="match status" value="1"/>
</dbReference>
<evidence type="ECO:0000256" key="11">
    <source>
        <dbReference type="HAMAP-Rule" id="MF_01498"/>
    </source>
</evidence>
<dbReference type="CDD" id="cd01121">
    <property type="entry name" value="RadA_SMS_N"/>
    <property type="match status" value="1"/>
</dbReference>
<dbReference type="PRINTS" id="PR01874">
    <property type="entry name" value="DNAREPAIRADA"/>
</dbReference>
<comment type="similarity">
    <text evidence="11 13">Belongs to the RecA family. RadA subfamily.</text>
</comment>
<dbReference type="Pfam" id="PF18073">
    <property type="entry name" value="Zn_ribbon_LapB"/>
    <property type="match status" value="1"/>
</dbReference>
<organism evidence="16 17">
    <name type="scientific">Thiohalorhabdus denitrificans</name>
    <dbReference type="NCBI Taxonomy" id="381306"/>
    <lineage>
        <taxon>Bacteria</taxon>
        <taxon>Pseudomonadati</taxon>
        <taxon>Pseudomonadota</taxon>
        <taxon>Gammaproteobacteria</taxon>
        <taxon>Thiohalorhabdales</taxon>
        <taxon>Thiohalorhabdaceae</taxon>
        <taxon>Thiohalorhabdus</taxon>
    </lineage>
</organism>
<keyword evidence="4 13" id="KW-0863">Zinc-finger</keyword>